<feature type="compositionally biased region" description="Basic residues" evidence="9">
    <location>
        <begin position="422"/>
        <end position="453"/>
    </location>
</feature>
<evidence type="ECO:0000256" key="5">
    <source>
        <dbReference type="ARBA" id="ARBA00022833"/>
    </source>
</evidence>
<keyword evidence="8" id="KW-0687">Ribonucleoprotein</keyword>
<accession>A0ABQ8EE92</accession>
<dbReference type="InterPro" id="IPR018267">
    <property type="entry name" value="Ribosomal_eL37_CS"/>
</dbReference>
<proteinExistence type="inferred from homology"/>
<feature type="region of interest" description="Disordered" evidence="9">
    <location>
        <begin position="411"/>
        <end position="459"/>
    </location>
</feature>
<dbReference type="PROSITE" id="PS01077">
    <property type="entry name" value="RIBOSOMAL_L37E"/>
    <property type="match status" value="1"/>
</dbReference>
<comment type="similarity">
    <text evidence="1">Belongs to the eukaryotic ribosomal protein eL37 family.</text>
</comment>
<evidence type="ECO:0008006" key="12">
    <source>
        <dbReference type="Google" id="ProtNLM"/>
    </source>
</evidence>
<evidence type="ECO:0000256" key="6">
    <source>
        <dbReference type="ARBA" id="ARBA00022884"/>
    </source>
</evidence>
<dbReference type="InterPro" id="IPR011331">
    <property type="entry name" value="Ribosomal_eL37/eL43"/>
</dbReference>
<dbReference type="PANTHER" id="PTHR10768">
    <property type="entry name" value="60S RIBOSOMAL PROTEIN L37"/>
    <property type="match status" value="1"/>
</dbReference>
<evidence type="ECO:0000256" key="7">
    <source>
        <dbReference type="ARBA" id="ARBA00022980"/>
    </source>
</evidence>
<evidence type="ECO:0000256" key="1">
    <source>
        <dbReference type="ARBA" id="ARBA00009805"/>
    </source>
</evidence>
<gene>
    <name evidence="10" type="ORF">HID58_007453</name>
</gene>
<evidence type="ECO:0000256" key="4">
    <source>
        <dbReference type="ARBA" id="ARBA00022771"/>
    </source>
</evidence>
<keyword evidence="11" id="KW-1185">Reference proteome</keyword>
<feature type="region of interest" description="Disordered" evidence="9">
    <location>
        <begin position="315"/>
        <end position="363"/>
    </location>
</feature>
<dbReference type="InterPro" id="IPR011332">
    <property type="entry name" value="Ribosomal_zn-bd"/>
</dbReference>
<evidence type="ECO:0000256" key="8">
    <source>
        <dbReference type="ARBA" id="ARBA00023274"/>
    </source>
</evidence>
<keyword evidence="7" id="KW-0689">Ribosomal protein</keyword>
<keyword evidence="5" id="KW-0862">Zinc</keyword>
<dbReference type="Pfam" id="PF01907">
    <property type="entry name" value="Ribosomal_L37e"/>
    <property type="match status" value="1"/>
</dbReference>
<feature type="compositionally biased region" description="Polar residues" evidence="9">
    <location>
        <begin position="344"/>
        <end position="358"/>
    </location>
</feature>
<keyword evidence="6" id="KW-0694">RNA-binding</keyword>
<dbReference type="Gene3D" id="2.20.25.30">
    <property type="match status" value="1"/>
</dbReference>
<dbReference type="SUPFAM" id="SSF57829">
    <property type="entry name" value="Zn-binding ribosomal proteins"/>
    <property type="match status" value="1"/>
</dbReference>
<reference evidence="10 11" key="1">
    <citation type="submission" date="2021-05" db="EMBL/GenBank/DDBJ databases">
        <title>Genome Assembly of Synthetic Allotetraploid Brassica napus Reveals Homoeologous Exchanges between Subgenomes.</title>
        <authorList>
            <person name="Davis J.T."/>
        </authorList>
    </citation>
    <scope>NUCLEOTIDE SEQUENCE [LARGE SCALE GENOMIC DNA]</scope>
    <source>
        <strain evidence="11">cv. Da-Ae</strain>
        <tissue evidence="10">Seedling</tissue>
    </source>
</reference>
<keyword evidence="4" id="KW-0863">Zinc-finger</keyword>
<sequence>KSTLSLTWGRIRWKTSTAWSKQTYYTPDGPEGTWSFGKRRNKSHTLCVRCGRRSFHIQKSCCSTCAYPAARKRTYNWSVKAIRRKTTGTGTIRYLRNVPHRFKTISEKVPKLSQRTRQRLHHLKLFQPSTAVVLSASVSRAGFIKRCGLIKPRRTARFGTMAMAAAPLKICVKASITTPNKLGDCPFCQRVLLTMEEKHVPYDMKMHLLHRATKDLVFIRGDVVFTSKLTDEEAKWIMETAQSFYLNDTRYKLLERVSDFEAELVMARGLCRMVMRCEPNSFTEPRPYRPPVRKHNLFQQKRLAELREGSQVSVEIQSDKSLKGTEQDQTTLVSGIDIQEKSSSDVVASTSKPQTPSPSLVGMKKTLGSQVSLLRCSTCMQIIQSDKSLKGSSDQDQTTLVSQIDIQEKLSSDIVSSTSKPHQGKHLRSSSKMHKPKAFLKKKKKKKKKKSSRKAVSTT</sequence>
<feature type="compositionally biased region" description="Basic and acidic residues" evidence="9">
    <location>
        <begin position="317"/>
        <end position="326"/>
    </location>
</feature>
<evidence type="ECO:0000313" key="10">
    <source>
        <dbReference type="EMBL" id="KAH0939992.1"/>
    </source>
</evidence>
<evidence type="ECO:0000256" key="3">
    <source>
        <dbReference type="ARBA" id="ARBA00022730"/>
    </source>
</evidence>
<name>A0ABQ8EE92_BRANA</name>
<dbReference type="PANTHER" id="PTHR10768:SF25">
    <property type="entry name" value="LARGE RIBOSOMAL SUBUNIT PROTEIN EL37X-RELATED"/>
    <property type="match status" value="1"/>
</dbReference>
<dbReference type="Gene3D" id="3.40.30.10">
    <property type="entry name" value="Glutaredoxin"/>
    <property type="match status" value="1"/>
</dbReference>
<keyword evidence="2" id="KW-0479">Metal-binding</keyword>
<evidence type="ECO:0000256" key="9">
    <source>
        <dbReference type="SAM" id="MobiDB-lite"/>
    </source>
</evidence>
<evidence type="ECO:0000313" key="11">
    <source>
        <dbReference type="Proteomes" id="UP000824890"/>
    </source>
</evidence>
<comment type="caution">
    <text evidence="10">The sequence shown here is derived from an EMBL/GenBank/DDBJ whole genome shotgun (WGS) entry which is preliminary data.</text>
</comment>
<dbReference type="Proteomes" id="UP000824890">
    <property type="component" value="Unassembled WGS sequence"/>
</dbReference>
<feature type="non-terminal residue" evidence="10">
    <location>
        <position position="1"/>
    </location>
</feature>
<dbReference type="EMBL" id="JAGKQM010000002">
    <property type="protein sequence ID" value="KAH0939992.1"/>
    <property type="molecule type" value="Genomic_DNA"/>
</dbReference>
<organism evidence="10 11">
    <name type="scientific">Brassica napus</name>
    <name type="common">Rape</name>
    <dbReference type="NCBI Taxonomy" id="3708"/>
    <lineage>
        <taxon>Eukaryota</taxon>
        <taxon>Viridiplantae</taxon>
        <taxon>Streptophyta</taxon>
        <taxon>Embryophyta</taxon>
        <taxon>Tracheophyta</taxon>
        <taxon>Spermatophyta</taxon>
        <taxon>Magnoliopsida</taxon>
        <taxon>eudicotyledons</taxon>
        <taxon>Gunneridae</taxon>
        <taxon>Pentapetalae</taxon>
        <taxon>rosids</taxon>
        <taxon>malvids</taxon>
        <taxon>Brassicales</taxon>
        <taxon>Brassicaceae</taxon>
        <taxon>Brassiceae</taxon>
        <taxon>Brassica</taxon>
    </lineage>
</organism>
<dbReference type="InterPro" id="IPR001569">
    <property type="entry name" value="Ribosomal_eL37"/>
</dbReference>
<keyword evidence="3" id="KW-0699">rRNA-binding</keyword>
<protein>
    <recommendedName>
        <fullName evidence="12">60S ribosomal protein L37</fullName>
    </recommendedName>
</protein>
<evidence type="ECO:0000256" key="2">
    <source>
        <dbReference type="ARBA" id="ARBA00022723"/>
    </source>
</evidence>